<dbReference type="InterPro" id="IPR036390">
    <property type="entry name" value="WH_DNA-bd_sf"/>
</dbReference>
<feature type="compositionally biased region" description="Low complexity" evidence="5">
    <location>
        <begin position="876"/>
        <end position="886"/>
    </location>
</feature>
<dbReference type="Pfam" id="PF26569">
    <property type="entry name" value="EIF3CL_C"/>
    <property type="match status" value="1"/>
</dbReference>
<feature type="region of interest" description="Disordered" evidence="5">
    <location>
        <begin position="244"/>
        <end position="267"/>
    </location>
</feature>
<dbReference type="Proteomes" id="UP001652625">
    <property type="component" value="Chromosome 10"/>
</dbReference>
<comment type="function">
    <text evidence="4">Component of the eukaryotic translation initiation factor 3 (eIF-3) complex, which is involved in protein synthesis of a specialized repertoire of mRNAs and, together with other initiation factors, stimulates binding of mRNA and methionyl-tRNAi to the 40S ribosome. The eIF-3 complex specifically targets and initiates translation of a subset of mRNAs involved in cell proliferation.</text>
</comment>
<dbReference type="PROSITE" id="PS50250">
    <property type="entry name" value="PCI"/>
    <property type="match status" value="1"/>
</dbReference>
<keyword evidence="3 4" id="KW-0648">Protein biosynthesis</keyword>
<comment type="similarity">
    <text evidence="4">Belongs to the eIF-3 subunit C family.</text>
</comment>
<keyword evidence="7" id="KW-1185">Reference proteome</keyword>
<evidence type="ECO:0000256" key="3">
    <source>
        <dbReference type="ARBA" id="ARBA00022917"/>
    </source>
</evidence>
<feature type="domain" description="PCI" evidence="6">
    <location>
        <begin position="653"/>
        <end position="825"/>
    </location>
</feature>
<evidence type="ECO:0000259" key="6">
    <source>
        <dbReference type="PROSITE" id="PS50250"/>
    </source>
</evidence>
<comment type="subcellular location">
    <subcellularLocation>
        <location evidence="4">Cytoplasm</location>
    </subcellularLocation>
</comment>
<sequence length="886" mass="103066">MSRFFRAGSSESESEESEEEEIQRPKANVPTRSYQFSDDEEDAKRVVRSAKDKKFEVLQVSLKSIRNSMKINDVVKIQTEYENLTKGYEKSKTIIQKEGIPNFFIKGLADLEDFIQQQWEDAEGRKKLSKLNAKALASLRQKVKKFNREFEEKIVDYKKDPSKYEEVEEEEENEEDADQESDFEEVKPKNKVESAKPPRDDDDDSDDFFGTDSDESSSDDELPEGGRRQWGAWMFLKDASSKDDKKKEKRIKKERPKETKTVQDDGWTEVSKTSEKMRMLFPKDTEINHHVILKKFHEILAVRGKKGTDRSEQVDYFVQLKNISEQHNLGPALCLKLLFNIASAIVDSSMGTDIALKTDMWNRLLDTAKEIYSLIAANPNILFNQSEYENIEDKTQQYQLLEDPITLLERLDNEFTKILQNCDGHSTEYIQKLKDELEIVSLIDQVIQHHEKHPSSPETLSRLYLLRIEHTYFKVDLKQLKEIQSQIKLVEVKRLNEEQGVASEKVESIKVDGPTTVEDSKDDHDSSLMSRMCKYIYSNGSDRIRTRAMLCHIFHHAKHNRWFEARDLMLISHLQENIHHSDIPTQILYNRTMVQLGLCSFRHGMIKDAHNALQDIQSTGRAKEMLAQGLMNLKNTERTPEQEKIEKRRMMPFHMHVNLELIECVFLTSAMLLEIPNMAANEYVYKRRPISKSFQNQLRHSEKQALVGPPESMREHIVAASKAMKVGDWKKCRDNILAVSCWELFPNSDAVKSMITRKIQEESLRTYLFTYNKVYDSISMHSLAQMFDLPSSVVHSTISKMIISEELQASWDEPTETLVLHHGAEPTYLQSLTLQLSDKLNTLVEHHERILDFKYGPIFNKDVRKPDSRKPRNDNRSSNQRRSVQI</sequence>
<evidence type="ECO:0000256" key="4">
    <source>
        <dbReference type="HAMAP-Rule" id="MF_03002"/>
    </source>
</evidence>
<evidence type="ECO:0000256" key="5">
    <source>
        <dbReference type="SAM" id="MobiDB-lite"/>
    </source>
</evidence>
<protein>
    <recommendedName>
        <fullName evidence="4">Eukaryotic translation initiation factor 3 subunit C</fullName>
        <shortName evidence="4">eIF3c</shortName>
    </recommendedName>
    <alternativeName>
        <fullName evidence="4">Eukaryotic translation initiation factor 3 subunit 8</fullName>
    </alternativeName>
</protein>
<dbReference type="GeneID" id="100197228"/>
<dbReference type="InterPro" id="IPR058999">
    <property type="entry name" value="EIF3CL_C"/>
</dbReference>
<dbReference type="GO" id="GO:0003743">
    <property type="term" value="F:translation initiation factor activity"/>
    <property type="evidence" value="ECO:0007669"/>
    <property type="project" value="UniProtKB-KW"/>
</dbReference>
<evidence type="ECO:0000313" key="7">
    <source>
        <dbReference type="Proteomes" id="UP001652625"/>
    </source>
</evidence>
<dbReference type="PANTHER" id="PTHR13937:SF0">
    <property type="entry name" value="EUKARYOTIC TRANSLATION INITIATION FACTOR 3 SUBUNIT C-RELATED"/>
    <property type="match status" value="1"/>
</dbReference>
<dbReference type="InterPro" id="IPR000717">
    <property type="entry name" value="PCI_dom"/>
</dbReference>
<gene>
    <name evidence="8" type="primary">LOC100197228</name>
</gene>
<evidence type="ECO:0000256" key="2">
    <source>
        <dbReference type="ARBA" id="ARBA00022540"/>
    </source>
</evidence>
<dbReference type="SUPFAM" id="SSF46785">
    <property type="entry name" value="Winged helix' DNA-binding domain"/>
    <property type="match status" value="1"/>
</dbReference>
<evidence type="ECO:0000313" key="8">
    <source>
        <dbReference type="RefSeq" id="XP_065663280.1"/>
    </source>
</evidence>
<dbReference type="SMART" id="SM00088">
    <property type="entry name" value="PINT"/>
    <property type="match status" value="1"/>
</dbReference>
<organism evidence="7 8">
    <name type="scientific">Hydra vulgaris</name>
    <name type="common">Hydra</name>
    <name type="synonym">Hydra attenuata</name>
    <dbReference type="NCBI Taxonomy" id="6087"/>
    <lineage>
        <taxon>Eukaryota</taxon>
        <taxon>Metazoa</taxon>
        <taxon>Cnidaria</taxon>
        <taxon>Hydrozoa</taxon>
        <taxon>Hydroidolina</taxon>
        <taxon>Anthoathecata</taxon>
        <taxon>Aplanulata</taxon>
        <taxon>Hydridae</taxon>
        <taxon>Hydra</taxon>
    </lineage>
</organism>
<feature type="compositionally biased region" description="Acidic residues" evidence="5">
    <location>
        <begin position="166"/>
        <end position="183"/>
    </location>
</feature>
<name>A0ABM4CN85_HYDVU</name>
<feature type="region of interest" description="Disordered" evidence="5">
    <location>
        <begin position="1"/>
        <end position="43"/>
    </location>
</feature>
<keyword evidence="2 4" id="KW-0396">Initiation factor</keyword>
<feature type="region of interest" description="Disordered" evidence="5">
    <location>
        <begin position="862"/>
        <end position="886"/>
    </location>
</feature>
<dbReference type="Pfam" id="PF05470">
    <property type="entry name" value="eIF-3c_N"/>
    <property type="match status" value="1"/>
</dbReference>
<feature type="compositionally biased region" description="Acidic residues" evidence="5">
    <location>
        <begin position="12"/>
        <end position="21"/>
    </location>
</feature>
<reference evidence="8" key="1">
    <citation type="submission" date="2025-08" db="UniProtKB">
        <authorList>
            <consortium name="RefSeq"/>
        </authorList>
    </citation>
    <scope>IDENTIFICATION</scope>
</reference>
<dbReference type="Pfam" id="PF01399">
    <property type="entry name" value="PCI"/>
    <property type="match status" value="1"/>
</dbReference>
<keyword evidence="1 4" id="KW-0963">Cytoplasm</keyword>
<accession>A0ABM4CN85</accession>
<dbReference type="PANTHER" id="PTHR13937">
    <property type="entry name" value="EUKARYOTIC TRANSLATION INITATION FACTOR 3, SUBUNIT 8 EIF3S8 -RELATED"/>
    <property type="match status" value="1"/>
</dbReference>
<feature type="compositionally biased region" description="Basic and acidic residues" evidence="5">
    <location>
        <begin position="184"/>
        <end position="199"/>
    </location>
</feature>
<dbReference type="HAMAP" id="MF_03002">
    <property type="entry name" value="eIF3c"/>
    <property type="match status" value="1"/>
</dbReference>
<feature type="compositionally biased region" description="Basic and acidic residues" evidence="5">
    <location>
        <begin position="862"/>
        <end position="875"/>
    </location>
</feature>
<feature type="region of interest" description="Disordered" evidence="5">
    <location>
        <begin position="161"/>
        <end position="227"/>
    </location>
</feature>
<evidence type="ECO:0000256" key="1">
    <source>
        <dbReference type="ARBA" id="ARBA00022490"/>
    </source>
</evidence>
<dbReference type="RefSeq" id="XP_065663280.1">
    <property type="nucleotide sequence ID" value="XM_065807208.1"/>
</dbReference>
<comment type="subunit">
    <text evidence="4">Component of the eukaryotic translation initiation factor 3 (eIF-3) complex.</text>
</comment>
<dbReference type="InterPro" id="IPR008905">
    <property type="entry name" value="EIF3C_N_dom"/>
</dbReference>
<feature type="compositionally biased region" description="Acidic residues" evidence="5">
    <location>
        <begin position="200"/>
        <end position="223"/>
    </location>
</feature>
<dbReference type="InterPro" id="IPR027516">
    <property type="entry name" value="EIF3C"/>
</dbReference>
<proteinExistence type="inferred from homology"/>